<keyword evidence="2" id="KW-0274">FAD</keyword>
<name>A0A0B9AP21_BRELN</name>
<dbReference type="PATRIC" id="fig|1703.6.peg.3107"/>
<proteinExistence type="predicted"/>
<dbReference type="InterPro" id="IPR002346">
    <property type="entry name" value="Mopterin_DH_FAD-bd"/>
</dbReference>
<keyword evidence="1" id="KW-0285">Flavoprotein</keyword>
<dbReference type="InterPro" id="IPR036318">
    <property type="entry name" value="FAD-bd_PCMH-like_sf"/>
</dbReference>
<dbReference type="InterPro" id="IPR005107">
    <property type="entry name" value="CO_DH_flav_C"/>
</dbReference>
<feature type="region of interest" description="Disordered" evidence="4">
    <location>
        <begin position="318"/>
        <end position="349"/>
    </location>
</feature>
<dbReference type="InterPro" id="IPR016166">
    <property type="entry name" value="FAD-bd_PCMH"/>
</dbReference>
<evidence type="ECO:0000256" key="4">
    <source>
        <dbReference type="SAM" id="MobiDB-lite"/>
    </source>
</evidence>
<organism evidence="6 7">
    <name type="scientific">Brevibacterium linens</name>
    <dbReference type="NCBI Taxonomy" id="1703"/>
    <lineage>
        <taxon>Bacteria</taxon>
        <taxon>Bacillati</taxon>
        <taxon>Actinomycetota</taxon>
        <taxon>Actinomycetes</taxon>
        <taxon>Micrococcales</taxon>
        <taxon>Brevibacteriaceae</taxon>
        <taxon>Brevibacterium</taxon>
    </lineage>
</organism>
<evidence type="ECO:0000313" key="7">
    <source>
        <dbReference type="Proteomes" id="UP000031488"/>
    </source>
</evidence>
<dbReference type="Gene3D" id="3.30.465.10">
    <property type="match status" value="1"/>
</dbReference>
<keyword evidence="7" id="KW-1185">Reference proteome</keyword>
<dbReference type="AlphaFoldDB" id="A0A0B9AP21"/>
<feature type="domain" description="FAD-binding PCMH-type" evidence="5">
    <location>
        <begin position="19"/>
        <end position="199"/>
    </location>
</feature>
<evidence type="ECO:0000313" key="6">
    <source>
        <dbReference type="EMBL" id="KHS51080.1"/>
    </source>
</evidence>
<comment type="caution">
    <text evidence="6">The sequence shown here is derived from an EMBL/GenBank/DDBJ whole genome shotgun (WGS) entry which is preliminary data.</text>
</comment>
<dbReference type="Gene3D" id="3.30.43.10">
    <property type="entry name" value="Uridine Diphospho-n-acetylenolpyruvylglucosamine Reductase, domain 2"/>
    <property type="match status" value="1"/>
</dbReference>
<dbReference type="SUPFAM" id="SSF56176">
    <property type="entry name" value="FAD-binding/transporter-associated domain-like"/>
    <property type="match status" value="1"/>
</dbReference>
<dbReference type="PANTHER" id="PTHR42659">
    <property type="entry name" value="XANTHINE DEHYDROGENASE SUBUNIT C-RELATED"/>
    <property type="match status" value="1"/>
</dbReference>
<dbReference type="EMBL" id="JTJZ01000022">
    <property type="protein sequence ID" value="KHS51080.1"/>
    <property type="molecule type" value="Genomic_DNA"/>
</dbReference>
<dbReference type="PROSITE" id="PS51387">
    <property type="entry name" value="FAD_PCMH"/>
    <property type="match status" value="1"/>
</dbReference>
<keyword evidence="3 6" id="KW-0560">Oxidoreductase</keyword>
<dbReference type="GO" id="GO:0071949">
    <property type="term" value="F:FAD binding"/>
    <property type="evidence" value="ECO:0007669"/>
    <property type="project" value="InterPro"/>
</dbReference>
<dbReference type="SUPFAM" id="SSF55447">
    <property type="entry name" value="CO dehydrogenase flavoprotein C-terminal domain-like"/>
    <property type="match status" value="1"/>
</dbReference>
<dbReference type="SMART" id="SM01092">
    <property type="entry name" value="CO_deh_flav_C"/>
    <property type="match status" value="1"/>
</dbReference>
<evidence type="ECO:0000256" key="3">
    <source>
        <dbReference type="ARBA" id="ARBA00023002"/>
    </source>
</evidence>
<protein>
    <submittedName>
        <fullName evidence="6">Carbon-monoxide dehydrogenase (Acceptor)</fullName>
        <ecNumber evidence="6">1.2.99.2</ecNumber>
    </submittedName>
</protein>
<accession>A0A0B9AP21</accession>
<dbReference type="Pfam" id="PF03450">
    <property type="entry name" value="CO_deh_flav_C"/>
    <property type="match status" value="1"/>
</dbReference>
<dbReference type="PANTHER" id="PTHR42659:SF2">
    <property type="entry name" value="XANTHINE DEHYDROGENASE SUBUNIT C-RELATED"/>
    <property type="match status" value="1"/>
</dbReference>
<dbReference type="Proteomes" id="UP000031488">
    <property type="component" value="Unassembled WGS sequence"/>
</dbReference>
<dbReference type="InterPro" id="IPR016169">
    <property type="entry name" value="FAD-bd_PCMH_sub2"/>
</dbReference>
<dbReference type="EC" id="1.2.99.2" evidence="6"/>
<dbReference type="Gene3D" id="3.30.390.50">
    <property type="entry name" value="CO dehydrogenase flavoprotein, C-terminal domain"/>
    <property type="match status" value="1"/>
</dbReference>
<feature type="region of interest" description="Disordered" evidence="4">
    <location>
        <begin position="1"/>
        <end position="22"/>
    </location>
</feature>
<dbReference type="GO" id="GO:0016491">
    <property type="term" value="F:oxidoreductase activity"/>
    <property type="evidence" value="ECO:0007669"/>
    <property type="project" value="UniProtKB-KW"/>
</dbReference>
<dbReference type="InterPro" id="IPR051312">
    <property type="entry name" value="Diverse_Substr_Oxidored"/>
</dbReference>
<sequence>MVQKATVADAVGNRANETMKPSPLRIHRPTTVEETLDLLATRGDTGKILAGGQSLIPVLNMRLAAPSDLIDITSVAGIDKLEVSGAGGSEEICVGAGVTHRRVERSADVARANPLLGEALRFVAHPAVRNRGTTVGSIAHADPNGEMPMILALTGGRIEVRSLDGERTLGAEELNVGPLETSLNSDELITRAIFPALPAGSRTGFDELARRSGDYALAGVGMILDVEGETLTGLRCGFVSVTDVPEILDLGEAVSGVGLGDGYEAADAIAEAVRDFVDPGGDIHASADYRRHLAGVIASRLFRRLCRSDGVGGCRAAADASEADSVDRKVRNAESPVETTGEDTERRRA</sequence>
<evidence type="ECO:0000256" key="2">
    <source>
        <dbReference type="ARBA" id="ARBA00022827"/>
    </source>
</evidence>
<reference evidence="6 7" key="1">
    <citation type="submission" date="2014-11" db="EMBL/GenBank/DDBJ databases">
        <title>Draft Genome Sequence of Brevibacterium linens AE038-8.</title>
        <authorList>
            <person name="Maizel D."/>
            <person name="Utturkar S.M."/>
            <person name="Brown S.D."/>
            <person name="Ferrero M."/>
            <person name="Rosen B.P."/>
        </authorList>
    </citation>
    <scope>NUCLEOTIDE SEQUENCE [LARGE SCALE GENOMIC DNA]</scope>
    <source>
        <strain evidence="6 7">AE038-8</strain>
    </source>
</reference>
<dbReference type="Pfam" id="PF00941">
    <property type="entry name" value="FAD_binding_5"/>
    <property type="match status" value="1"/>
</dbReference>
<gene>
    <name evidence="6" type="ORF">AE0388_3152</name>
</gene>
<dbReference type="InterPro" id="IPR036683">
    <property type="entry name" value="CO_DH_flav_C_dom_sf"/>
</dbReference>
<evidence type="ECO:0000256" key="1">
    <source>
        <dbReference type="ARBA" id="ARBA00022630"/>
    </source>
</evidence>
<dbReference type="InterPro" id="IPR016167">
    <property type="entry name" value="FAD-bd_PCMH_sub1"/>
</dbReference>
<evidence type="ECO:0000259" key="5">
    <source>
        <dbReference type="PROSITE" id="PS51387"/>
    </source>
</evidence>